<dbReference type="PANTHER" id="PTHR46577:SF2">
    <property type="entry name" value="TRANSCRIPTIONAL REGULATORY PROTEIN"/>
    <property type="match status" value="1"/>
</dbReference>
<evidence type="ECO:0000313" key="8">
    <source>
        <dbReference type="Proteomes" id="UP000830835"/>
    </source>
</evidence>
<dbReference type="SUPFAM" id="SSF53383">
    <property type="entry name" value="PLP-dependent transferases"/>
    <property type="match status" value="1"/>
</dbReference>
<comment type="similarity">
    <text evidence="1">In the C-terminal section; belongs to the class-I pyridoxal-phosphate-dependent aminotransferase family.</text>
</comment>
<evidence type="ECO:0000256" key="5">
    <source>
        <dbReference type="ARBA" id="ARBA00023163"/>
    </source>
</evidence>
<proteinExistence type="inferred from homology"/>
<gene>
    <name evidence="7" type="ORF">JX360_11590</name>
</gene>
<keyword evidence="4" id="KW-0238">DNA-binding</keyword>
<evidence type="ECO:0000259" key="6">
    <source>
        <dbReference type="PROSITE" id="PS50949"/>
    </source>
</evidence>
<keyword evidence="7" id="KW-0032">Aminotransferase</keyword>
<dbReference type="InterPro" id="IPR015422">
    <property type="entry name" value="PyrdxlP-dep_Trfase_small"/>
</dbReference>
<dbReference type="CDD" id="cd00609">
    <property type="entry name" value="AAT_like"/>
    <property type="match status" value="1"/>
</dbReference>
<dbReference type="Gene3D" id="3.40.640.10">
    <property type="entry name" value="Type I PLP-dependent aspartate aminotransferase-like (Major domain)"/>
    <property type="match status" value="1"/>
</dbReference>
<dbReference type="InterPro" id="IPR004839">
    <property type="entry name" value="Aminotransferase_I/II_large"/>
</dbReference>
<keyword evidence="3" id="KW-0805">Transcription regulation</keyword>
<evidence type="ECO:0000256" key="4">
    <source>
        <dbReference type="ARBA" id="ARBA00023125"/>
    </source>
</evidence>
<dbReference type="SMART" id="SM00345">
    <property type="entry name" value="HTH_GNTR"/>
    <property type="match status" value="1"/>
</dbReference>
<dbReference type="RefSeq" id="WP_244350991.1">
    <property type="nucleotide sequence ID" value="NZ_JAFIRA010000030.1"/>
</dbReference>
<evidence type="ECO:0000256" key="3">
    <source>
        <dbReference type="ARBA" id="ARBA00023015"/>
    </source>
</evidence>
<evidence type="ECO:0000256" key="1">
    <source>
        <dbReference type="ARBA" id="ARBA00005384"/>
    </source>
</evidence>
<dbReference type="InterPro" id="IPR015421">
    <property type="entry name" value="PyrdxlP-dep_Trfase_major"/>
</dbReference>
<feature type="domain" description="HTH gntR-type" evidence="6">
    <location>
        <begin position="11"/>
        <end position="79"/>
    </location>
</feature>
<evidence type="ECO:0000256" key="2">
    <source>
        <dbReference type="ARBA" id="ARBA00022898"/>
    </source>
</evidence>
<organism evidence="7 8">
    <name type="scientific">Thermostichus vulcanus str. 'Rupite'</name>
    <dbReference type="NCBI Taxonomy" id="2813851"/>
    <lineage>
        <taxon>Bacteria</taxon>
        <taxon>Bacillati</taxon>
        <taxon>Cyanobacteriota</taxon>
        <taxon>Cyanophyceae</taxon>
        <taxon>Thermostichales</taxon>
        <taxon>Thermostichaceae</taxon>
        <taxon>Thermostichus</taxon>
    </lineage>
</organism>
<keyword evidence="5" id="KW-0804">Transcription</keyword>
<dbReference type="InterPro" id="IPR036390">
    <property type="entry name" value="WH_DNA-bd_sf"/>
</dbReference>
<keyword evidence="2" id="KW-0663">Pyridoxal phosphate</keyword>
<name>A0ABT0CCM2_THEVL</name>
<protein>
    <submittedName>
        <fullName evidence="7">PLP-dependent aminotransferase family protein</fullName>
    </submittedName>
</protein>
<dbReference type="InterPro" id="IPR036388">
    <property type="entry name" value="WH-like_DNA-bd_sf"/>
</dbReference>
<dbReference type="PANTHER" id="PTHR46577">
    <property type="entry name" value="HTH-TYPE TRANSCRIPTIONAL REGULATORY PROTEIN GABR"/>
    <property type="match status" value="1"/>
</dbReference>
<dbReference type="Gene3D" id="3.90.1150.10">
    <property type="entry name" value="Aspartate Aminotransferase, domain 1"/>
    <property type="match status" value="1"/>
</dbReference>
<reference evidence="7" key="1">
    <citation type="submission" date="2021-02" db="EMBL/GenBank/DDBJ databases">
        <title>The CRISPR/cas machinery reduction and long-range gene transfer in the hot spring cyanobacterium Synechococcus.</title>
        <authorList>
            <person name="Dvorak P."/>
            <person name="Jahodarova E."/>
            <person name="Hasler P."/>
            <person name="Poulickova A."/>
        </authorList>
    </citation>
    <scope>NUCLEOTIDE SEQUENCE</scope>
    <source>
        <strain evidence="7">Rupite</strain>
    </source>
</reference>
<accession>A0ABT0CCM2</accession>
<dbReference type="Pfam" id="PF00155">
    <property type="entry name" value="Aminotran_1_2"/>
    <property type="match status" value="1"/>
</dbReference>
<dbReference type="PROSITE" id="PS50949">
    <property type="entry name" value="HTH_GNTR"/>
    <property type="match status" value="1"/>
</dbReference>
<evidence type="ECO:0000313" key="7">
    <source>
        <dbReference type="EMBL" id="MCJ2543544.1"/>
    </source>
</evidence>
<dbReference type="GO" id="GO:0008483">
    <property type="term" value="F:transaminase activity"/>
    <property type="evidence" value="ECO:0007669"/>
    <property type="project" value="UniProtKB-KW"/>
</dbReference>
<keyword evidence="8" id="KW-1185">Reference proteome</keyword>
<dbReference type="InterPro" id="IPR051446">
    <property type="entry name" value="HTH_trans_reg/aminotransferase"/>
</dbReference>
<sequence length="488" mass="54456">MRILLDRDSSQPMYLQIQDRLQALIQSGSLLPGERLPSIRTLAKTLQVNKLTVIEAYDRLLAQGLIHARQGSGYFVDPVGIPAPSKPSGFEPAQDVVLCETQSNRPFAIYARSIQAKQQPGVIDLSCALPQNPPNDLARIVRRVSNDSDSIFSYDAIEGQSRLRHQIANLVLQLGLEASADEILIVNGAMQGLSLAMRHHLQPGDWVVVESPTFFSTQALLEQLGCRLIGIPMDREGMNLDLLERYLQSHRPKLIYTISSLHNPTGLTTHISHRQQLLHLAAQYHCPILEDNAYEALHFGSAPPPLKALDSEGLVTYVGTFSKTLSPGLRVGYLVVPPSQYPALLEQRYLTDIHTASLPQAVVSEYLAHGHYRRHLQQVRAQLLQNRNQMLCALETHFPEEARWTIPEGGMYLWVQLPEHYRFQMQKLAQQARAADVLVLEGSAFFPDGVGYPALRLSFANVVPEMIEVGVARVGSLLKTRHESVQFT</sequence>
<dbReference type="SUPFAM" id="SSF46785">
    <property type="entry name" value="Winged helix' DNA-binding domain"/>
    <property type="match status" value="1"/>
</dbReference>
<dbReference type="Proteomes" id="UP000830835">
    <property type="component" value="Unassembled WGS sequence"/>
</dbReference>
<dbReference type="InterPro" id="IPR000524">
    <property type="entry name" value="Tscrpt_reg_HTH_GntR"/>
</dbReference>
<keyword evidence="7" id="KW-0808">Transferase</keyword>
<dbReference type="Gene3D" id="1.10.10.10">
    <property type="entry name" value="Winged helix-like DNA-binding domain superfamily/Winged helix DNA-binding domain"/>
    <property type="match status" value="1"/>
</dbReference>
<comment type="caution">
    <text evidence="7">The sequence shown here is derived from an EMBL/GenBank/DDBJ whole genome shotgun (WGS) entry which is preliminary data.</text>
</comment>
<dbReference type="EMBL" id="JAFIRA010000030">
    <property type="protein sequence ID" value="MCJ2543544.1"/>
    <property type="molecule type" value="Genomic_DNA"/>
</dbReference>
<dbReference type="CDD" id="cd07377">
    <property type="entry name" value="WHTH_GntR"/>
    <property type="match status" value="1"/>
</dbReference>
<dbReference type="Pfam" id="PF00392">
    <property type="entry name" value="GntR"/>
    <property type="match status" value="1"/>
</dbReference>
<dbReference type="InterPro" id="IPR015424">
    <property type="entry name" value="PyrdxlP-dep_Trfase"/>
</dbReference>